<dbReference type="PANTHER" id="PTHR11732">
    <property type="entry name" value="ALDO/KETO REDUCTASE"/>
    <property type="match status" value="1"/>
</dbReference>
<dbReference type="InterPro" id="IPR020471">
    <property type="entry name" value="AKR"/>
</dbReference>
<evidence type="ECO:0000259" key="5">
    <source>
        <dbReference type="Pfam" id="PF00248"/>
    </source>
</evidence>
<dbReference type="Pfam" id="PF00248">
    <property type="entry name" value="Aldo_ket_red"/>
    <property type="match status" value="1"/>
</dbReference>
<feature type="domain" description="NADP-dependent oxidoreductase" evidence="5">
    <location>
        <begin position="19"/>
        <end position="290"/>
    </location>
</feature>
<dbReference type="InterPro" id="IPR036812">
    <property type="entry name" value="NAD(P)_OxRdtase_dom_sf"/>
</dbReference>
<organism evidence="6">
    <name type="scientific">Davidia involucrata</name>
    <name type="common">Dove tree</name>
    <dbReference type="NCBI Taxonomy" id="16924"/>
    <lineage>
        <taxon>Eukaryota</taxon>
        <taxon>Viridiplantae</taxon>
        <taxon>Streptophyta</taxon>
        <taxon>Embryophyta</taxon>
        <taxon>Tracheophyta</taxon>
        <taxon>Spermatophyta</taxon>
        <taxon>Magnoliopsida</taxon>
        <taxon>eudicotyledons</taxon>
        <taxon>Gunneridae</taxon>
        <taxon>Pentapetalae</taxon>
        <taxon>asterids</taxon>
        <taxon>Cornales</taxon>
        <taxon>Nyssaceae</taxon>
        <taxon>Davidia</taxon>
    </lineage>
</organism>
<dbReference type="Gene3D" id="3.20.20.100">
    <property type="entry name" value="NADP-dependent oxidoreductase domain"/>
    <property type="match status" value="1"/>
</dbReference>
<gene>
    <name evidence="6" type="ORF">Din_029134</name>
</gene>
<dbReference type="GO" id="GO:0044550">
    <property type="term" value="P:secondary metabolite biosynthetic process"/>
    <property type="evidence" value="ECO:0007669"/>
    <property type="project" value="UniProtKB-ARBA"/>
</dbReference>
<feature type="active site" description="Proton donor" evidence="2">
    <location>
        <position position="55"/>
    </location>
</feature>
<dbReference type="AlphaFoldDB" id="A0A5B7AX12"/>
<evidence type="ECO:0000256" key="2">
    <source>
        <dbReference type="PIRSR" id="PIRSR000097-1"/>
    </source>
</evidence>
<dbReference type="InterPro" id="IPR018170">
    <property type="entry name" value="Aldo/ket_reductase_CS"/>
</dbReference>
<evidence type="ECO:0000256" key="4">
    <source>
        <dbReference type="PIRSR" id="PIRSR000097-3"/>
    </source>
</evidence>
<dbReference type="PRINTS" id="PR00069">
    <property type="entry name" value="ALDKETRDTASE"/>
</dbReference>
<dbReference type="EMBL" id="GHES01029134">
    <property type="protein sequence ID" value="MPA59693.1"/>
    <property type="molecule type" value="Transcribed_RNA"/>
</dbReference>
<dbReference type="SUPFAM" id="SSF51430">
    <property type="entry name" value="NAD(P)-linked oxidoreductase"/>
    <property type="match status" value="1"/>
</dbReference>
<evidence type="ECO:0000256" key="3">
    <source>
        <dbReference type="PIRSR" id="PIRSR000097-2"/>
    </source>
</evidence>
<sequence length="316" mass="35343">MAMIPEVTLGSSGLTIPVIGMGTSSYPPADSETTISAILEAIKAGYRHFDTAFAYGSEKPLGEAIAEALRLGLIKSRDELFITTKLFSSFSERDLVVPSIKISLKNLQLDYVDLYLIHWPLKLTQQVHQTPVPKEYVQPMDIKSVWEGMEECQELGLAKAIGVSNFSCKKLEELLSIAKIPPAINQVELNPLWQQKQLVEFCNAKGILVTAYSPLGANGTKWGDNRIVECDVLEEIAKARGKTTAQVSLRWVYEQGVSLVTKSFNKERMRQNLQIFDWSLTEEELKKISQLPQRKCVLFADFLGPHDLVLELDAEL</sequence>
<evidence type="ECO:0000256" key="1">
    <source>
        <dbReference type="ARBA" id="ARBA00023002"/>
    </source>
</evidence>
<dbReference type="InterPro" id="IPR023210">
    <property type="entry name" value="NADP_OxRdtase_dom"/>
</dbReference>
<keyword evidence="1 6" id="KW-0560">Oxidoreductase</keyword>
<evidence type="ECO:0000313" key="6">
    <source>
        <dbReference type="EMBL" id="MPA59693.1"/>
    </source>
</evidence>
<name>A0A5B7AX12_DAVIN</name>
<feature type="binding site" evidence="3">
    <location>
        <position position="118"/>
    </location>
    <ligand>
        <name>substrate</name>
    </ligand>
</feature>
<dbReference type="CDD" id="cd19124">
    <property type="entry name" value="AKR_AKR4A_4B"/>
    <property type="match status" value="1"/>
</dbReference>
<dbReference type="PIRSF" id="PIRSF000097">
    <property type="entry name" value="AKR"/>
    <property type="match status" value="1"/>
</dbReference>
<proteinExistence type="predicted"/>
<dbReference type="PROSITE" id="PS00062">
    <property type="entry name" value="ALDOKETO_REDUCTASE_2"/>
    <property type="match status" value="1"/>
</dbReference>
<dbReference type="InterPro" id="IPR044497">
    <property type="entry name" value="AKR4A/B"/>
</dbReference>
<accession>A0A5B7AX12</accession>
<dbReference type="EC" id="1.1.1.365" evidence="6"/>
<feature type="site" description="Lowers pKa of active site Tyr" evidence="4">
    <location>
        <position position="85"/>
    </location>
</feature>
<protein>
    <submittedName>
        <fullName evidence="6">Putative galacturonic acid reductase</fullName>
        <ecNumber evidence="6">1.1.1.365</ecNumber>
    </submittedName>
</protein>
<reference evidence="6" key="1">
    <citation type="submission" date="2019-08" db="EMBL/GenBank/DDBJ databases">
        <title>Reference gene set and small RNA set construction with multiple tissues from Davidia involucrata Baill.</title>
        <authorList>
            <person name="Yang H."/>
            <person name="Zhou C."/>
            <person name="Li G."/>
            <person name="Wang J."/>
            <person name="Gao P."/>
            <person name="Wang M."/>
            <person name="Wang R."/>
            <person name="Zhao Y."/>
        </authorList>
    </citation>
    <scope>NUCLEOTIDE SEQUENCE</scope>
    <source>
        <tissue evidence="6">Mixed with DoveR01_LX</tissue>
    </source>
</reference>
<dbReference type="PROSITE" id="PS00798">
    <property type="entry name" value="ALDOKETO_REDUCTASE_1"/>
    <property type="match status" value="1"/>
</dbReference>
<dbReference type="FunFam" id="3.20.20.100:FF:000014">
    <property type="entry name" value="NAD(P)-linked oxidoreductase superfamily protein"/>
    <property type="match status" value="1"/>
</dbReference>
<dbReference type="GO" id="GO:0102098">
    <property type="term" value="F:D-galacturonate reductase activity"/>
    <property type="evidence" value="ECO:0007669"/>
    <property type="project" value="UniProtKB-EC"/>
</dbReference>